<dbReference type="RefSeq" id="WP_023363624.1">
    <property type="nucleotide sequence ID" value="NC_022657.1"/>
</dbReference>
<keyword evidence="4" id="KW-1185">Reference proteome</keyword>
<dbReference type="eggNOG" id="COG3507">
    <property type="taxonomic scope" value="Bacteria"/>
</dbReference>
<reference evidence="3 4" key="1">
    <citation type="journal article" date="2014" name="J. Biotechnol.">
        <title>Complete genome sequence of the actinobacterium Actinoplanes friuliensis HAG 010964, producer of the lipopeptide antibiotic friulimycin.</title>
        <authorList>
            <person name="Ruckert C."/>
            <person name="Szczepanowski R."/>
            <person name="Albersmeier A."/>
            <person name="Goesmann A."/>
            <person name="Fischer N."/>
            <person name="Steinkamper A."/>
            <person name="Puhler A."/>
            <person name="Biener R."/>
            <person name="Schwartz D."/>
            <person name="Kalinowski J."/>
        </authorList>
    </citation>
    <scope>NUCLEOTIDE SEQUENCE [LARGE SCALE GENOMIC DNA]</scope>
    <source>
        <strain evidence="3 4">DSM 7358</strain>
    </source>
</reference>
<name>U5W1K9_9ACTN</name>
<feature type="compositionally biased region" description="Pro residues" evidence="1">
    <location>
        <begin position="1075"/>
        <end position="1094"/>
    </location>
</feature>
<feature type="compositionally biased region" description="Low complexity" evidence="1">
    <location>
        <begin position="1047"/>
        <end position="1074"/>
    </location>
</feature>
<dbReference type="Pfam" id="PF13290">
    <property type="entry name" value="CHB_HEX_C_1"/>
    <property type="match status" value="1"/>
</dbReference>
<evidence type="ECO:0000313" key="4">
    <source>
        <dbReference type="Proteomes" id="UP000017746"/>
    </source>
</evidence>
<dbReference type="AlphaFoldDB" id="U5W1K9"/>
<dbReference type="Proteomes" id="UP000017746">
    <property type="component" value="Chromosome"/>
</dbReference>
<sequence length="1151" mass="114662">MTAVRFRVRRPQPRAVVLVRRALLLLVVAAAVGVGGASAWAYWTAGAAPGGAGSGIAASVNLATTPTVSKYAAQAVQVTWPAVTLSNTVAVDGYVVTRYNSVTLATQTVLSGCAGTITTLTCTETGVPTGSWRYSVHPVIGTNWAGAESGLSTTVSTAPATLTLAQTLFKGPFPIATTGTIAGFGVNEALSYRLDAATPLTGFPTVVDVTGSAPISSLSIPSAAEGPHTVTVTGAHGSTATTTITIDTVAPIPSAVLSPAGNGTGWSTTPPVQVSLSAIDGTSGVAAIRYTLDGTDPTVSGTAITYSGPFPISVATTVRYFATDLAGNASTVATQIVKFDAVAPANSITLTGATGAKLTGTTIFYRGSTPGSFTLTNAVSDALSGPASSSTVLGGTSTGFTHVASTVSTPAGGPYVSNTVSWAASTSSAPTATVTGADVAGNTTATVLGLVNDSTAPAGGSVDATGLVGTGSRYSTSTSLSVAFAKGTDTGVGLATGTLLQRATATLSNGVCGTYGTATTLATDPPSSPYADTVADQACYRYQYVVADGVGNTTTYLGGDVKVDTTAPSASTFASTASTNTFVTGSTLYYRSNATSGSITLTATATDPASGILSYAFPAFGTNWTSTPGTTGINTYAWSGAPAAPGTKSITATNNAGLTTGANLTAVSDTTAPTGSAPTYTAGFLSSPSVSVTIPAGADTGGSGISTALGVLQRRSAPMTAGVCGTYGSFATIVTGPPTPYADTTVANGTCNQYQYVYSDNVGNTTPYASSTVVKAPKYYTCQAAITADNPDEYYQMAEAAGPTAIDSSGKTRNGSYTGTITPGTVGACGSGATLPGGSAGYIATPTLFDNPTVYSQEVWFRTATAGSTTTGKLIGFGKEKTGGSGNYDRHVYLSSNGKVNFGAWNILLVIPLNISISSPLSYNDGKWHHVAATQSGSGMKLYVDGALVASNGVTAAQNYTGYWRVGWDNLNGWGSQSNTDYFNGAMSNAAFYSAAELSATQIYDHYLAGAVSTSTQIVAPAMVASIASAPSVRTQAQPPSSSTRAPSVTASPSRSVSVPPSVSPSVPLSVSVPPSVPPSVSVPPSPPLSPSPSVPAGLGTTPAPIPEPVTTPAEAGAARSTPEPAAGSVPMSGSEPEPPPASPPEVTAPG</sequence>
<evidence type="ECO:0000259" key="2">
    <source>
        <dbReference type="Pfam" id="PF13290"/>
    </source>
</evidence>
<dbReference type="OrthoDB" id="3298563at2"/>
<dbReference type="InterPro" id="IPR059177">
    <property type="entry name" value="GH29D-like_dom"/>
</dbReference>
<feature type="domain" description="GH29D-like beta-sandwich" evidence="2">
    <location>
        <begin position="271"/>
        <end position="334"/>
    </location>
</feature>
<organism evidence="3 4">
    <name type="scientific">Actinoplanes friuliensis DSM 7358</name>
    <dbReference type="NCBI Taxonomy" id="1246995"/>
    <lineage>
        <taxon>Bacteria</taxon>
        <taxon>Bacillati</taxon>
        <taxon>Actinomycetota</taxon>
        <taxon>Actinomycetes</taxon>
        <taxon>Micromonosporales</taxon>
        <taxon>Micromonosporaceae</taxon>
        <taxon>Actinoplanes</taxon>
    </lineage>
</organism>
<protein>
    <submittedName>
        <fullName evidence="3">Laminin G sub domain 2</fullName>
    </submittedName>
</protein>
<dbReference type="SUPFAM" id="SSF49899">
    <property type="entry name" value="Concanavalin A-like lectins/glucanases"/>
    <property type="match status" value="1"/>
</dbReference>
<gene>
    <name evidence="3" type="ORF">AFR_23830</name>
</gene>
<dbReference type="InterPro" id="IPR013320">
    <property type="entry name" value="ConA-like_dom_sf"/>
</dbReference>
<feature type="region of interest" description="Disordered" evidence="1">
    <location>
        <begin position="1031"/>
        <end position="1151"/>
    </location>
</feature>
<dbReference type="KEGG" id="afs:AFR_23830"/>
<evidence type="ECO:0000313" key="3">
    <source>
        <dbReference type="EMBL" id="AGZ43034.1"/>
    </source>
</evidence>
<feature type="compositionally biased region" description="Polar residues" evidence="1">
    <location>
        <begin position="1032"/>
        <end position="1046"/>
    </location>
</feature>
<dbReference type="EMBL" id="CP006272">
    <property type="protein sequence ID" value="AGZ43034.1"/>
    <property type="molecule type" value="Genomic_DNA"/>
</dbReference>
<dbReference type="STRING" id="1246995.AFR_23830"/>
<proteinExistence type="predicted"/>
<accession>U5W1K9</accession>
<dbReference type="Pfam" id="PF13385">
    <property type="entry name" value="Laminin_G_3"/>
    <property type="match status" value="1"/>
</dbReference>
<evidence type="ECO:0000256" key="1">
    <source>
        <dbReference type="SAM" id="MobiDB-lite"/>
    </source>
</evidence>
<dbReference type="Gene3D" id="2.60.120.200">
    <property type="match status" value="1"/>
</dbReference>
<dbReference type="HOGENOM" id="CLU_276438_0_0_11"/>
<dbReference type="PATRIC" id="fig|1246995.3.peg.4827"/>
<dbReference type="eggNOG" id="COG3291">
    <property type="taxonomic scope" value="Bacteria"/>
</dbReference>